<comment type="subcellular location">
    <subcellularLocation>
        <location evidence="1">Nucleus</location>
    </subcellularLocation>
</comment>
<accession>A0A2P6P9U8</accession>
<dbReference type="InterPro" id="IPR002100">
    <property type="entry name" value="TF_MADSbox"/>
</dbReference>
<dbReference type="PANTHER" id="PTHR11945">
    <property type="entry name" value="MADS BOX PROTEIN"/>
    <property type="match status" value="1"/>
</dbReference>
<dbReference type="Proteomes" id="UP000238479">
    <property type="component" value="Chromosome 7"/>
</dbReference>
<reference evidence="7 8" key="1">
    <citation type="journal article" date="2018" name="Nat. Genet.">
        <title>The Rosa genome provides new insights in the design of modern roses.</title>
        <authorList>
            <person name="Bendahmane M."/>
        </authorList>
    </citation>
    <scope>NUCLEOTIDE SEQUENCE [LARGE SCALE GENOMIC DNA]</scope>
    <source>
        <strain evidence="8">cv. Old Blush</strain>
    </source>
</reference>
<dbReference type="Gramene" id="PRQ18696">
    <property type="protein sequence ID" value="PRQ18696"/>
    <property type="gene ID" value="RchiOBHm_Chr7g0208901"/>
</dbReference>
<keyword evidence="8" id="KW-1185">Reference proteome</keyword>
<dbReference type="PROSITE" id="PS50066">
    <property type="entry name" value="MADS_BOX_2"/>
    <property type="match status" value="1"/>
</dbReference>
<dbReference type="Pfam" id="PF00319">
    <property type="entry name" value="SRF-TF"/>
    <property type="match status" value="1"/>
</dbReference>
<comment type="caution">
    <text evidence="7">The sequence shown here is derived from an EMBL/GenBank/DDBJ whole genome shotgun (WGS) entry which is preliminary data.</text>
</comment>
<proteinExistence type="predicted"/>
<dbReference type="InterPro" id="IPR033897">
    <property type="entry name" value="SRF-like_MADS-box"/>
</dbReference>
<evidence type="ECO:0000259" key="6">
    <source>
        <dbReference type="PROSITE" id="PS50066"/>
    </source>
</evidence>
<evidence type="ECO:0000256" key="2">
    <source>
        <dbReference type="ARBA" id="ARBA00023015"/>
    </source>
</evidence>
<evidence type="ECO:0000256" key="3">
    <source>
        <dbReference type="ARBA" id="ARBA00023125"/>
    </source>
</evidence>
<organism evidence="7 8">
    <name type="scientific">Rosa chinensis</name>
    <name type="common">China rose</name>
    <dbReference type="NCBI Taxonomy" id="74649"/>
    <lineage>
        <taxon>Eukaryota</taxon>
        <taxon>Viridiplantae</taxon>
        <taxon>Streptophyta</taxon>
        <taxon>Embryophyta</taxon>
        <taxon>Tracheophyta</taxon>
        <taxon>Spermatophyta</taxon>
        <taxon>Magnoliopsida</taxon>
        <taxon>eudicotyledons</taxon>
        <taxon>Gunneridae</taxon>
        <taxon>Pentapetalae</taxon>
        <taxon>rosids</taxon>
        <taxon>fabids</taxon>
        <taxon>Rosales</taxon>
        <taxon>Rosaceae</taxon>
        <taxon>Rosoideae</taxon>
        <taxon>Rosoideae incertae sedis</taxon>
        <taxon>Rosa</taxon>
    </lineage>
</organism>
<dbReference type="SMART" id="SM00432">
    <property type="entry name" value="MADS"/>
    <property type="match status" value="1"/>
</dbReference>
<name>A0A2P6P9U8_ROSCH</name>
<dbReference type="Gene3D" id="3.40.1810.10">
    <property type="entry name" value="Transcription factor, MADS-box"/>
    <property type="match status" value="1"/>
</dbReference>
<dbReference type="InterPro" id="IPR036879">
    <property type="entry name" value="TF_MADSbox_sf"/>
</dbReference>
<evidence type="ECO:0000313" key="8">
    <source>
        <dbReference type="Proteomes" id="UP000238479"/>
    </source>
</evidence>
<evidence type="ECO:0000313" key="7">
    <source>
        <dbReference type="EMBL" id="PRQ18696.1"/>
    </source>
</evidence>
<gene>
    <name evidence="7" type="ORF">RchiOBHm_Chr7g0208901</name>
</gene>
<keyword evidence="4" id="KW-0804">Transcription</keyword>
<keyword evidence="2" id="KW-0805">Transcription regulation</keyword>
<evidence type="ECO:0000256" key="4">
    <source>
        <dbReference type="ARBA" id="ARBA00023163"/>
    </source>
</evidence>
<evidence type="ECO:0000256" key="1">
    <source>
        <dbReference type="ARBA" id="ARBA00004123"/>
    </source>
</evidence>
<dbReference type="AlphaFoldDB" id="A0A2P6P9U8"/>
<dbReference type="GO" id="GO:0046983">
    <property type="term" value="F:protein dimerization activity"/>
    <property type="evidence" value="ECO:0007669"/>
    <property type="project" value="InterPro"/>
</dbReference>
<dbReference type="EMBL" id="PDCK01000045">
    <property type="protein sequence ID" value="PRQ18696.1"/>
    <property type="molecule type" value="Genomic_DNA"/>
</dbReference>
<dbReference type="GO" id="GO:0000978">
    <property type="term" value="F:RNA polymerase II cis-regulatory region sequence-specific DNA binding"/>
    <property type="evidence" value="ECO:0007669"/>
    <property type="project" value="TreeGrafter"/>
</dbReference>
<keyword evidence="5" id="KW-0539">Nucleus</keyword>
<protein>
    <submittedName>
        <fullName evidence="7">Putative transcription factor MADS-type1 family</fullName>
    </submittedName>
</protein>
<evidence type="ECO:0000256" key="5">
    <source>
        <dbReference type="ARBA" id="ARBA00023242"/>
    </source>
</evidence>
<dbReference type="PANTHER" id="PTHR11945:SF387">
    <property type="entry name" value="AGAMOUS-LIKE MADS-BOX PROTEIN AGL80"/>
    <property type="match status" value="1"/>
</dbReference>
<sequence length="308" mass="33288">MPRARVKLAWIGSESARRASFNKRKDGLVKKVSELSTLCDVPACIIIYGRGSNQPIVWPDRPRAEEVIRRYLSLPGYVRCKKTLSQESYLKEKVAKMEEKHNKTLRSNTVKDMDDLMRQGQNGKPLYELDINQTYGLLNFVEEKMKEIQNQFAFSEQAGGPSYTSVHNEPANNLGVPLGTGMEWPYGIFGVGGDGSSSGTDMGFPMLPQCYGNNIGGSSSVNMVPNMIPYNGNIGNFGGDGDGSVGLPQVNYLGNDITGNGSQMGYFGMLPQYYGANVITSNGSIIGWTIGNTNGANSAGEGDAAGLP</sequence>
<dbReference type="GO" id="GO:0000981">
    <property type="term" value="F:DNA-binding transcription factor activity, RNA polymerase II-specific"/>
    <property type="evidence" value="ECO:0007669"/>
    <property type="project" value="InterPro"/>
</dbReference>
<dbReference type="GO" id="GO:0005634">
    <property type="term" value="C:nucleus"/>
    <property type="evidence" value="ECO:0007669"/>
    <property type="project" value="UniProtKB-SubCell"/>
</dbReference>
<dbReference type="OMA" id="WIGSESA"/>
<dbReference type="PRINTS" id="PR00404">
    <property type="entry name" value="MADSDOMAIN"/>
</dbReference>
<dbReference type="OrthoDB" id="1166687at2759"/>
<dbReference type="SUPFAM" id="SSF55455">
    <property type="entry name" value="SRF-like"/>
    <property type="match status" value="1"/>
</dbReference>
<dbReference type="CDD" id="cd00266">
    <property type="entry name" value="MADS_SRF_like"/>
    <property type="match status" value="1"/>
</dbReference>
<feature type="domain" description="MADS-box" evidence="6">
    <location>
        <begin position="1"/>
        <end position="49"/>
    </location>
</feature>
<keyword evidence="3" id="KW-0238">DNA-binding</keyword>
<dbReference type="GO" id="GO:0045944">
    <property type="term" value="P:positive regulation of transcription by RNA polymerase II"/>
    <property type="evidence" value="ECO:0007669"/>
    <property type="project" value="InterPro"/>
</dbReference>